<evidence type="ECO:0000256" key="7">
    <source>
        <dbReference type="PROSITE-ProRule" id="PRU00843"/>
    </source>
</evidence>
<feature type="domain" description="Phosphagen kinase N-terminal" evidence="9">
    <location>
        <begin position="5"/>
        <end position="89"/>
    </location>
</feature>
<proteinExistence type="inferred from homology"/>
<keyword evidence="3 7" id="KW-0547">Nucleotide-binding</keyword>
<dbReference type="GO" id="GO:0046314">
    <property type="term" value="P:phosphocreatine biosynthetic process"/>
    <property type="evidence" value="ECO:0007669"/>
    <property type="project" value="InterPro"/>
</dbReference>
<evidence type="ECO:0000259" key="9">
    <source>
        <dbReference type="PROSITE" id="PS51509"/>
    </source>
</evidence>
<dbReference type="GO" id="GO:0004111">
    <property type="term" value="F:creatine kinase activity"/>
    <property type="evidence" value="ECO:0007669"/>
    <property type="project" value="InterPro"/>
</dbReference>
<gene>
    <name evidence="11" type="ORF">PXEA_LOCUS17974</name>
</gene>
<dbReference type="InterPro" id="IPR000749">
    <property type="entry name" value="ATP-guanido_PTrfase"/>
</dbReference>
<organism evidence="11 12">
    <name type="scientific">Protopolystoma xenopodis</name>
    <dbReference type="NCBI Taxonomy" id="117903"/>
    <lineage>
        <taxon>Eukaryota</taxon>
        <taxon>Metazoa</taxon>
        <taxon>Spiralia</taxon>
        <taxon>Lophotrochozoa</taxon>
        <taxon>Platyhelminthes</taxon>
        <taxon>Monogenea</taxon>
        <taxon>Polyopisthocotylea</taxon>
        <taxon>Polystomatidea</taxon>
        <taxon>Polystomatidae</taxon>
        <taxon>Protopolystoma</taxon>
    </lineage>
</organism>
<dbReference type="InterPro" id="IPR036802">
    <property type="entry name" value="ATP-guanido_PTrfase_N_sf"/>
</dbReference>
<evidence type="ECO:0000256" key="8">
    <source>
        <dbReference type="SAM" id="Phobius"/>
    </source>
</evidence>
<evidence type="ECO:0000256" key="1">
    <source>
        <dbReference type="ARBA" id="ARBA00006798"/>
    </source>
</evidence>
<dbReference type="SUPFAM" id="SSF48034">
    <property type="entry name" value="Guanido kinase N-terminal domain"/>
    <property type="match status" value="1"/>
</dbReference>
<keyword evidence="8" id="KW-1133">Transmembrane helix</keyword>
<evidence type="ECO:0000313" key="11">
    <source>
        <dbReference type="EMBL" id="VEL24534.1"/>
    </source>
</evidence>
<dbReference type="InterPro" id="IPR014746">
    <property type="entry name" value="Gln_synth/guanido_kin_cat_dom"/>
</dbReference>
<dbReference type="Proteomes" id="UP000784294">
    <property type="component" value="Unassembled WGS sequence"/>
</dbReference>
<sequence>MESKALIDIYECMQNNDENRSLSKKHLIKEFIDQYGFIRTPFGGTLSHCVNAKQNNGLNPTENLPRCVDPECYTTFSGFFDSILKDCHKFAVKKISHPKANFGNASKLGFSDLNRGCQIILSTKVQLKRNIYGFPFVPLLSKDDKLHLERQVSWICHRQINDYIPTYIFYCTFFLLSDLLNFLAATI</sequence>
<dbReference type="PROSITE" id="PS51509">
    <property type="entry name" value="PHOSPHAGEN_KINASE_N"/>
    <property type="match status" value="1"/>
</dbReference>
<dbReference type="GO" id="GO:0005524">
    <property type="term" value="F:ATP binding"/>
    <property type="evidence" value="ECO:0007669"/>
    <property type="project" value="UniProtKB-UniRule"/>
</dbReference>
<keyword evidence="5 7" id="KW-0067">ATP-binding</keyword>
<evidence type="ECO:0000256" key="5">
    <source>
        <dbReference type="ARBA" id="ARBA00022840"/>
    </source>
</evidence>
<evidence type="ECO:0000256" key="3">
    <source>
        <dbReference type="ARBA" id="ARBA00022741"/>
    </source>
</evidence>
<evidence type="ECO:0000256" key="2">
    <source>
        <dbReference type="ARBA" id="ARBA00022679"/>
    </source>
</evidence>
<dbReference type="InterPro" id="IPR022413">
    <property type="entry name" value="ATP-guanido_PTrfase_N"/>
</dbReference>
<evidence type="ECO:0000256" key="4">
    <source>
        <dbReference type="ARBA" id="ARBA00022777"/>
    </source>
</evidence>
<keyword evidence="2 7" id="KW-0808">Transferase</keyword>
<dbReference type="AlphaFoldDB" id="A0A3S5ANH1"/>
<evidence type="ECO:0000259" key="10">
    <source>
        <dbReference type="PROSITE" id="PS51510"/>
    </source>
</evidence>
<dbReference type="InterPro" id="IPR022414">
    <property type="entry name" value="ATP-guanido_PTrfase_cat"/>
</dbReference>
<comment type="similarity">
    <text evidence="1 6">Belongs to the ATP:guanido phosphotransferase family.</text>
</comment>
<protein>
    <submittedName>
        <fullName evidence="11">Uncharacterized protein</fullName>
    </submittedName>
</protein>
<dbReference type="Gene3D" id="3.30.590.10">
    <property type="entry name" value="Glutamine synthetase/guanido kinase, catalytic domain"/>
    <property type="match status" value="1"/>
</dbReference>
<dbReference type="Pfam" id="PF02807">
    <property type="entry name" value="ATP-gua_PtransN"/>
    <property type="match status" value="1"/>
</dbReference>
<keyword evidence="12" id="KW-1185">Reference proteome</keyword>
<accession>A0A3S5ANH1</accession>
<dbReference type="GO" id="GO:0005615">
    <property type="term" value="C:extracellular space"/>
    <property type="evidence" value="ECO:0007669"/>
    <property type="project" value="TreeGrafter"/>
</dbReference>
<keyword evidence="8" id="KW-0472">Membrane</keyword>
<evidence type="ECO:0000313" key="12">
    <source>
        <dbReference type="Proteomes" id="UP000784294"/>
    </source>
</evidence>
<keyword evidence="4 7" id="KW-0418">Kinase</keyword>
<dbReference type="Gene3D" id="1.10.135.10">
    <property type="entry name" value="ATP:guanido phosphotransferase, N-terminal domain"/>
    <property type="match status" value="1"/>
</dbReference>
<dbReference type="PANTHER" id="PTHR11547:SF38">
    <property type="entry name" value="ARGININE KINASE 1-RELATED"/>
    <property type="match status" value="1"/>
</dbReference>
<comment type="caution">
    <text evidence="7">Lacks conserved residue(s) required for the propagation of feature annotation.</text>
</comment>
<dbReference type="PROSITE" id="PS51510">
    <property type="entry name" value="PHOSPHAGEN_KINASE_C"/>
    <property type="match status" value="1"/>
</dbReference>
<dbReference type="EMBL" id="CAAALY010068224">
    <property type="protein sequence ID" value="VEL24534.1"/>
    <property type="molecule type" value="Genomic_DNA"/>
</dbReference>
<dbReference type="PANTHER" id="PTHR11547">
    <property type="entry name" value="ARGININE OR CREATINE KINASE"/>
    <property type="match status" value="1"/>
</dbReference>
<name>A0A3S5ANH1_9PLAT</name>
<keyword evidence="8" id="KW-0812">Transmembrane</keyword>
<feature type="transmembrane region" description="Helical" evidence="8">
    <location>
        <begin position="167"/>
        <end position="185"/>
    </location>
</feature>
<dbReference type="OrthoDB" id="430219at2759"/>
<feature type="domain" description="Phosphagen kinase C-terminal" evidence="10">
    <location>
        <begin position="119"/>
        <end position="187"/>
    </location>
</feature>
<evidence type="ECO:0000256" key="6">
    <source>
        <dbReference type="PROSITE-ProRule" id="PRU00842"/>
    </source>
</evidence>
<reference evidence="11" key="1">
    <citation type="submission" date="2018-11" db="EMBL/GenBank/DDBJ databases">
        <authorList>
            <consortium name="Pathogen Informatics"/>
        </authorList>
    </citation>
    <scope>NUCLEOTIDE SEQUENCE</scope>
</reference>
<comment type="caution">
    <text evidence="11">The sequence shown here is derived from an EMBL/GenBank/DDBJ whole genome shotgun (WGS) entry which is preliminary data.</text>
</comment>
<feature type="binding site" evidence="7">
    <location>
        <begin position="122"/>
        <end position="126"/>
    </location>
    <ligand>
        <name>ATP</name>
        <dbReference type="ChEBI" id="CHEBI:30616"/>
    </ligand>
</feature>
<dbReference type="SUPFAM" id="SSF55931">
    <property type="entry name" value="Glutamine synthetase/guanido kinase"/>
    <property type="match status" value="1"/>
</dbReference>